<dbReference type="GO" id="GO:0016020">
    <property type="term" value="C:membrane"/>
    <property type="evidence" value="ECO:0007669"/>
    <property type="project" value="UniProtKB-SubCell"/>
</dbReference>
<dbReference type="InterPro" id="IPR017853">
    <property type="entry name" value="GH"/>
</dbReference>
<feature type="transmembrane region" description="Helical" evidence="10">
    <location>
        <begin position="957"/>
        <end position="979"/>
    </location>
</feature>
<evidence type="ECO:0000256" key="1">
    <source>
        <dbReference type="ARBA" id="ARBA00004141"/>
    </source>
</evidence>
<dbReference type="Pfam" id="PF02535">
    <property type="entry name" value="Zip"/>
    <property type="match status" value="1"/>
</dbReference>
<evidence type="ECO:0000256" key="10">
    <source>
        <dbReference type="SAM" id="Phobius"/>
    </source>
</evidence>
<dbReference type="SUPFAM" id="SSF51445">
    <property type="entry name" value="(Trans)glycosidases"/>
    <property type="match status" value="1"/>
</dbReference>
<dbReference type="Gene3D" id="3.60.21.10">
    <property type="match status" value="1"/>
</dbReference>
<dbReference type="GO" id="GO:0046873">
    <property type="term" value="F:metal ion transmembrane transporter activity"/>
    <property type="evidence" value="ECO:0007669"/>
    <property type="project" value="InterPro"/>
</dbReference>
<keyword evidence="5 10" id="KW-1133">Transmembrane helix</keyword>
<keyword evidence="13" id="KW-1185">Reference proteome</keyword>
<feature type="compositionally biased region" description="Basic and acidic residues" evidence="9">
    <location>
        <begin position="1354"/>
        <end position="1368"/>
    </location>
</feature>
<dbReference type="InterPro" id="IPR029052">
    <property type="entry name" value="Metallo-depent_PP-like"/>
</dbReference>
<keyword evidence="3 10" id="KW-0812">Transmembrane</keyword>
<dbReference type="PROSITE" id="PS00608">
    <property type="entry name" value="GLYCOSYL_HYDROL_F2_2"/>
    <property type="match status" value="1"/>
</dbReference>
<sequence>MPSLSGKPDIAELLKRHSDFNCKTPSGIKYSVWEILDVLWLARRKLSKEPTLLEVKAPVVIVGDIHGQYGDLQRIFRMFSSKNKSGQCTQRYLFLGDYVDRGRSSLEVIMCLLVHKLAYPDKFHLIRGNHETKHINCTFGFLDELESRFDKPTAFDLWEAFNDTFALLPLAALVHKKILCMHGGVGPDLKSLDDIKNIKRPLDDPGINALASDLLWADPMLNSSGYAVNTFRKLNIDLIVRAHQMMRNGYGFFCNRKLVTIFSAPNYICQSSNSGAVMKIDRQLRAGFVILHTVKRDQIGLKHFKEEFSKRNNDRSYTSRDRKPDPGASNSAEALTLSTKKALFEAFAPPPPQFITNSFFSRRPPPLTVMLRLLPLLFVIWVGLNPTEAILFVQRNAARDFHSLDGLWTFVREPRNSHAIGFAEKWYERDLRHFKNATVMPVPAAYNDLTADVNVRDHVGWVWYQTHYTQSSLISKDVRSFIRFSSVNYQAAVFVNGVFIGYHTGGHLPFEFDVKLSSQQPNSITVAVNNTLSHSTIPPGEFQYKTGEMYPKGFFVQTPGFDFFNYAGILRSVYVVYTGLSYIKDIKIVADAENKSVTYDVSGNICSTCKVSGTILDPNDKPVSLHSGRSGKVELDQHEIRLWWPRGYGDQPLYTLRVTILKDGEVVDLYDEQFGFRTVSWTSDHLLINGKPFYCLGFGMHEDFELHGRGYDPVVMTKDFNMLEWMGGNCYRTSHYPYSEERAREADRRGIVVITETPAVGMKVFNAENQKLHAKMLQEMISRDKNHPSVVMWSISNEPWTDRKEARQYYKDLIDIAHLVDPTRPVTIVYGPTGFSNDVTPDLVDIICVNRYYGWYSNMGYLQTVNTSLIYDITQWKRKFKRPIIITEYGADSIPGLYQEPSMDFSEQYQVDLMRETHIAFDQLRKKNILAGEMIWNFADFMTAQDVKRAAVIMDVFSLKVVLLIAMILMTIMAGVFPVRLLKLLRKRAAHAATTGKQRMVSLVLCLLTCFSGGVFLGTCFIHLFPELLEHLETMKVNYNYDLHYPVAELLSCAGFFLLFFLEELILKLIPSIGHGHSHGSPAHADLCDHSQMEHRHAHDHHRMFQRQPSNVETDQNDRLLTTSTGNGTHCHSEGPVHTARNCASNAECTESYGIALAEPERCETDCEKVDEHPPILMKSRPHAHSHGVRSVTFVLAISIHSIIEGLAFGVQNDAPEVAALFISLMVHKVIVAFSVGLQLARTHAHALGWVAVSICVLAVMTPIGAVFGMFVQNASIDSEAKDMIVLIFQGLAVGTFLYVTFFEVLLHERDNEHPNMLKLLMMILGFTLIALVRFIDNGHTHAHGSPAGVNGTHVHDHDQDHDHDHDH</sequence>
<dbReference type="InterPro" id="IPR004843">
    <property type="entry name" value="Calcineurin-like_PHP"/>
</dbReference>
<dbReference type="PANTHER" id="PTHR10066">
    <property type="entry name" value="BETA-GLUCURONIDASE"/>
    <property type="match status" value="1"/>
</dbReference>
<evidence type="ECO:0000256" key="4">
    <source>
        <dbReference type="ARBA" id="ARBA00022801"/>
    </source>
</evidence>
<dbReference type="InterPro" id="IPR006104">
    <property type="entry name" value="Glyco_hydro_2_N"/>
</dbReference>
<feature type="compositionally biased region" description="Basic and acidic residues" evidence="9">
    <location>
        <begin position="312"/>
        <end position="325"/>
    </location>
</feature>
<comment type="similarity">
    <text evidence="8">Belongs to the PPP phosphatase family.</text>
</comment>
<feature type="transmembrane region" description="Helical" evidence="10">
    <location>
        <begin position="1000"/>
        <end position="1025"/>
    </location>
</feature>
<dbReference type="Pfam" id="PF00149">
    <property type="entry name" value="Metallophos"/>
    <property type="match status" value="1"/>
</dbReference>
<dbReference type="GO" id="GO:0004722">
    <property type="term" value="F:protein serine/threonine phosphatase activity"/>
    <property type="evidence" value="ECO:0007669"/>
    <property type="project" value="UniProtKB-EC"/>
</dbReference>
<evidence type="ECO:0000256" key="6">
    <source>
        <dbReference type="ARBA" id="ARBA00023136"/>
    </source>
</evidence>
<evidence type="ECO:0000256" key="3">
    <source>
        <dbReference type="ARBA" id="ARBA00022692"/>
    </source>
</evidence>
<dbReference type="Pfam" id="PF00703">
    <property type="entry name" value="Glyco_hydro_2"/>
    <property type="match status" value="1"/>
</dbReference>
<dbReference type="InterPro" id="IPR023232">
    <property type="entry name" value="Glyco_hydro_2_AS"/>
</dbReference>
<protein>
    <recommendedName>
        <fullName evidence="8">Serine/threonine-protein phosphatase</fullName>
        <ecNumber evidence="8">3.1.3.16</ecNumber>
    </recommendedName>
</protein>
<evidence type="ECO:0000259" key="11">
    <source>
        <dbReference type="PROSITE" id="PS00125"/>
    </source>
</evidence>
<evidence type="ECO:0000256" key="5">
    <source>
        <dbReference type="ARBA" id="ARBA00022989"/>
    </source>
</evidence>
<evidence type="ECO:0000256" key="9">
    <source>
        <dbReference type="SAM" id="MobiDB-lite"/>
    </source>
</evidence>
<feature type="transmembrane region" description="Helical" evidence="10">
    <location>
        <begin position="1284"/>
        <end position="1306"/>
    </location>
</feature>
<name>A0AA39M6J0_9BILA</name>
<keyword evidence="7" id="KW-0326">Glycosidase</keyword>
<feature type="compositionally biased region" description="Polar residues" evidence="9">
    <location>
        <begin position="1107"/>
        <end position="1130"/>
    </location>
</feature>
<comment type="subcellular location">
    <subcellularLocation>
        <location evidence="1">Membrane</location>
        <topology evidence="1">Multi-pass membrane protein</topology>
    </subcellularLocation>
</comment>
<dbReference type="SUPFAM" id="SSF56300">
    <property type="entry name" value="Metallo-dependent phosphatases"/>
    <property type="match status" value="1"/>
</dbReference>
<dbReference type="GO" id="GO:0005615">
    <property type="term" value="C:extracellular space"/>
    <property type="evidence" value="ECO:0007669"/>
    <property type="project" value="TreeGrafter"/>
</dbReference>
<dbReference type="InterPro" id="IPR013783">
    <property type="entry name" value="Ig-like_fold"/>
</dbReference>
<dbReference type="GO" id="GO:0030246">
    <property type="term" value="F:carbohydrate binding"/>
    <property type="evidence" value="ECO:0007669"/>
    <property type="project" value="TreeGrafter"/>
</dbReference>
<dbReference type="FunFam" id="2.60.120.260:FF:000027">
    <property type="entry name" value="Beta-glucuronidase"/>
    <property type="match status" value="1"/>
</dbReference>
<evidence type="ECO:0000313" key="12">
    <source>
        <dbReference type="EMBL" id="KAK0423436.1"/>
    </source>
</evidence>
<dbReference type="Gene3D" id="3.20.20.80">
    <property type="entry name" value="Glycosidases"/>
    <property type="match status" value="1"/>
</dbReference>
<dbReference type="InterPro" id="IPR008979">
    <property type="entry name" value="Galactose-bd-like_sf"/>
</dbReference>
<dbReference type="NCBIfam" id="NF007538">
    <property type="entry name" value="PRK10150.1"/>
    <property type="match status" value="1"/>
</dbReference>
<dbReference type="PROSITE" id="PS00125">
    <property type="entry name" value="SER_THR_PHOSPHATASE"/>
    <property type="match status" value="1"/>
</dbReference>
<gene>
    <name evidence="12" type="ORF">QR680_008144</name>
</gene>
<dbReference type="EMBL" id="JAUCMV010000001">
    <property type="protein sequence ID" value="KAK0423436.1"/>
    <property type="molecule type" value="Genomic_DNA"/>
</dbReference>
<dbReference type="PRINTS" id="PR00114">
    <property type="entry name" value="STPHPHTASE"/>
</dbReference>
<dbReference type="Gene3D" id="2.60.40.10">
    <property type="entry name" value="Immunoglobulins"/>
    <property type="match status" value="1"/>
</dbReference>
<feature type="transmembrane region" description="Helical" evidence="10">
    <location>
        <begin position="1188"/>
        <end position="1212"/>
    </location>
</feature>
<feature type="transmembrane region" description="Helical" evidence="10">
    <location>
        <begin position="1218"/>
        <end position="1241"/>
    </location>
</feature>
<comment type="similarity">
    <text evidence="2">Belongs to the glycosyl hydrolase 2 family.</text>
</comment>
<feature type="region of interest" description="Disordered" evidence="9">
    <location>
        <begin position="1346"/>
        <end position="1368"/>
    </location>
</feature>
<keyword evidence="6 10" id="KW-0472">Membrane</keyword>
<evidence type="ECO:0000256" key="2">
    <source>
        <dbReference type="ARBA" id="ARBA00007401"/>
    </source>
</evidence>
<feature type="transmembrane region" description="Helical" evidence="10">
    <location>
        <begin position="1248"/>
        <end position="1272"/>
    </location>
</feature>
<feature type="transmembrane region" description="Helical" evidence="10">
    <location>
        <begin position="1318"/>
        <end position="1336"/>
    </location>
</feature>
<dbReference type="Pfam" id="PF02837">
    <property type="entry name" value="Glyco_hydro_2_N"/>
    <property type="match status" value="1"/>
</dbReference>
<dbReference type="Gene3D" id="2.60.120.260">
    <property type="entry name" value="Galactose-binding domain-like"/>
    <property type="match status" value="1"/>
</dbReference>
<comment type="caution">
    <text evidence="12">The sequence shown here is derived from an EMBL/GenBank/DDBJ whole genome shotgun (WGS) entry which is preliminary data.</text>
</comment>
<dbReference type="GO" id="GO:0019391">
    <property type="term" value="P:glucuronoside catabolic process"/>
    <property type="evidence" value="ECO:0007669"/>
    <property type="project" value="TreeGrafter"/>
</dbReference>
<dbReference type="Proteomes" id="UP001175271">
    <property type="component" value="Unassembled WGS sequence"/>
</dbReference>
<dbReference type="InterPro" id="IPR003689">
    <property type="entry name" value="ZIP"/>
</dbReference>
<evidence type="ECO:0000256" key="8">
    <source>
        <dbReference type="RuleBase" id="RU004273"/>
    </source>
</evidence>
<feature type="transmembrane region" description="Helical" evidence="10">
    <location>
        <begin position="1045"/>
        <end position="1062"/>
    </location>
</feature>
<evidence type="ECO:0000313" key="13">
    <source>
        <dbReference type="Proteomes" id="UP001175271"/>
    </source>
</evidence>
<comment type="catalytic activity">
    <reaction evidence="8">
        <text>O-phospho-L-threonyl-[protein] + H2O = L-threonyl-[protein] + phosphate</text>
        <dbReference type="Rhea" id="RHEA:47004"/>
        <dbReference type="Rhea" id="RHEA-COMP:11060"/>
        <dbReference type="Rhea" id="RHEA-COMP:11605"/>
        <dbReference type="ChEBI" id="CHEBI:15377"/>
        <dbReference type="ChEBI" id="CHEBI:30013"/>
        <dbReference type="ChEBI" id="CHEBI:43474"/>
        <dbReference type="ChEBI" id="CHEBI:61977"/>
        <dbReference type="EC" id="3.1.3.16"/>
    </reaction>
</comment>
<dbReference type="GO" id="GO:0005975">
    <property type="term" value="P:carbohydrate metabolic process"/>
    <property type="evidence" value="ECO:0007669"/>
    <property type="project" value="InterPro"/>
</dbReference>
<dbReference type="FunFam" id="3.20.20.80:FF:000080">
    <property type="entry name" value="Beta-glucuronidase UidA"/>
    <property type="match status" value="1"/>
</dbReference>
<dbReference type="EC" id="3.1.3.16" evidence="8"/>
<evidence type="ECO:0000256" key="7">
    <source>
        <dbReference type="ARBA" id="ARBA00023295"/>
    </source>
</evidence>
<dbReference type="SUPFAM" id="SSF49303">
    <property type="entry name" value="beta-Galactosidase/glucuronidase domain"/>
    <property type="match status" value="1"/>
</dbReference>
<dbReference type="InterPro" id="IPR036156">
    <property type="entry name" value="Beta-gal/glucu_dom_sf"/>
</dbReference>
<dbReference type="PANTHER" id="PTHR10066:SF67">
    <property type="entry name" value="BETA-GLUCURONIDASE"/>
    <property type="match status" value="1"/>
</dbReference>
<feature type="domain" description="Serine/threonine specific protein phosphatases" evidence="11">
    <location>
        <begin position="126"/>
        <end position="131"/>
    </location>
</feature>
<keyword evidence="4 8" id="KW-0378">Hydrolase</keyword>
<dbReference type="InterPro" id="IPR006186">
    <property type="entry name" value="Ser/Thr-sp_prot-phosphatase"/>
</dbReference>
<reference evidence="12" key="1">
    <citation type="submission" date="2023-06" db="EMBL/GenBank/DDBJ databases">
        <title>Genomic analysis of the entomopathogenic nematode Steinernema hermaphroditum.</title>
        <authorList>
            <person name="Schwarz E.M."/>
            <person name="Heppert J.K."/>
            <person name="Baniya A."/>
            <person name="Schwartz H.T."/>
            <person name="Tan C.-H."/>
            <person name="Antoshechkin I."/>
            <person name="Sternberg P.W."/>
            <person name="Goodrich-Blair H."/>
            <person name="Dillman A.R."/>
        </authorList>
    </citation>
    <scope>NUCLEOTIDE SEQUENCE</scope>
    <source>
        <strain evidence="12">PS9179</strain>
        <tissue evidence="12">Whole animal</tissue>
    </source>
</reference>
<dbReference type="Pfam" id="PF02836">
    <property type="entry name" value="Glyco_hydro_2_C"/>
    <property type="match status" value="1"/>
</dbReference>
<dbReference type="GO" id="GO:0004566">
    <property type="term" value="F:beta-glucuronidase activity"/>
    <property type="evidence" value="ECO:0007669"/>
    <property type="project" value="TreeGrafter"/>
</dbReference>
<organism evidence="12 13">
    <name type="scientific">Steinernema hermaphroditum</name>
    <dbReference type="NCBI Taxonomy" id="289476"/>
    <lineage>
        <taxon>Eukaryota</taxon>
        <taxon>Metazoa</taxon>
        <taxon>Ecdysozoa</taxon>
        <taxon>Nematoda</taxon>
        <taxon>Chromadorea</taxon>
        <taxon>Rhabditida</taxon>
        <taxon>Tylenchina</taxon>
        <taxon>Panagrolaimomorpha</taxon>
        <taxon>Strongyloidoidea</taxon>
        <taxon>Steinernematidae</taxon>
        <taxon>Steinernema</taxon>
    </lineage>
</organism>
<dbReference type="SMART" id="SM00156">
    <property type="entry name" value="PP2Ac"/>
    <property type="match status" value="1"/>
</dbReference>
<proteinExistence type="inferred from homology"/>
<dbReference type="InterPro" id="IPR006103">
    <property type="entry name" value="Glyco_hydro_2_cat"/>
</dbReference>
<feature type="region of interest" description="Disordered" evidence="9">
    <location>
        <begin position="1098"/>
        <end position="1137"/>
    </location>
</feature>
<dbReference type="InterPro" id="IPR006102">
    <property type="entry name" value="Ig-like_GH2"/>
</dbReference>
<feature type="region of interest" description="Disordered" evidence="9">
    <location>
        <begin position="312"/>
        <end position="331"/>
    </location>
</feature>
<dbReference type="SUPFAM" id="SSF49785">
    <property type="entry name" value="Galactose-binding domain-like"/>
    <property type="match status" value="1"/>
</dbReference>
<accession>A0AA39M6J0</accession>